<sequence>MTFFYLVDCAAFNETFEFICVNFTFNEKLRQLFCW</sequence>
<evidence type="ECO:0000313" key="1">
    <source>
        <dbReference type="EMBL" id="CEG15773.1"/>
    </source>
</evidence>
<reference evidence="1 2" key="1">
    <citation type="submission" date="2014-09" db="EMBL/GenBank/DDBJ databases">
        <authorList>
            <person name="Regsiter A."/>
        </authorList>
    </citation>
    <scope>NUCLEOTIDE SEQUENCE [LARGE SCALE GENOMIC DNA]</scope>
</reference>
<keyword evidence="2" id="KW-1185">Reference proteome</keyword>
<evidence type="ECO:0000313" key="2">
    <source>
        <dbReference type="Proteomes" id="UP000052230"/>
    </source>
</evidence>
<organism evidence="1 2">
    <name type="scientific">Xanthomonas citri pv. citri</name>
    <dbReference type="NCBI Taxonomy" id="611301"/>
    <lineage>
        <taxon>Bacteria</taxon>
        <taxon>Pseudomonadati</taxon>
        <taxon>Pseudomonadota</taxon>
        <taxon>Gammaproteobacteria</taxon>
        <taxon>Lysobacterales</taxon>
        <taxon>Lysobacteraceae</taxon>
        <taxon>Xanthomonas</taxon>
    </lineage>
</organism>
<dbReference type="Proteomes" id="UP000052230">
    <property type="component" value="Unassembled WGS sequence"/>
</dbReference>
<proteinExistence type="predicted"/>
<dbReference type="EMBL" id="CCXZ01000113">
    <property type="protein sequence ID" value="CEG15773.1"/>
    <property type="molecule type" value="Genomic_DNA"/>
</dbReference>
<comment type="caution">
    <text evidence="1">The sequence shown here is derived from an EMBL/GenBank/DDBJ whole genome shotgun (WGS) entry which is preliminary data.</text>
</comment>
<protein>
    <submittedName>
        <fullName evidence="1">Uncharacterized protein</fullName>
    </submittedName>
</protein>
<gene>
    <name evidence="1" type="ORF">XAC3562_210237</name>
</gene>
<name>A0A0U5FBY5_XANCI</name>
<accession>A0A0U5FBY5</accession>
<dbReference type="AlphaFoldDB" id="A0A0U5FBY5"/>